<reference evidence="2 3" key="1">
    <citation type="submission" date="2019-12" db="EMBL/GenBank/DDBJ databases">
        <authorList>
            <person name="Scholz U."/>
            <person name="Mascher M."/>
            <person name="Fiebig A."/>
        </authorList>
    </citation>
    <scope>NUCLEOTIDE SEQUENCE</scope>
</reference>
<dbReference type="Proteomes" id="UP001189122">
    <property type="component" value="Unassembled WGS sequence"/>
</dbReference>
<dbReference type="EMBL" id="CACRZD030000011">
    <property type="protein sequence ID" value="CAA6667669.1"/>
    <property type="molecule type" value="Genomic_DNA"/>
</dbReference>
<evidence type="ECO:0000256" key="1">
    <source>
        <dbReference type="ARBA" id="ARBA00004906"/>
    </source>
</evidence>
<dbReference type="InterPro" id="IPR044714">
    <property type="entry name" value="AtSIBP1-like"/>
</dbReference>
<dbReference type="EMBL" id="LR743598">
    <property type="protein sequence ID" value="CAA2628421.1"/>
    <property type="molecule type" value="Genomic_DNA"/>
</dbReference>
<dbReference type="PANTHER" id="PTHR46672:SF1">
    <property type="entry name" value="OS08G0103600 PROTEIN"/>
    <property type="match status" value="1"/>
</dbReference>
<evidence type="ECO:0000313" key="3">
    <source>
        <dbReference type="Proteomes" id="UP001189122"/>
    </source>
</evidence>
<gene>
    <name evidence="2" type="ORF">SI7747_11014063</name>
</gene>
<dbReference type="Gene3D" id="3.30.710.10">
    <property type="entry name" value="Potassium Channel Kv1.1, Chain A"/>
    <property type="match status" value="1"/>
</dbReference>
<proteinExistence type="predicted"/>
<comment type="pathway">
    <text evidence="1">Protein modification; protein ubiquitination.</text>
</comment>
<name>A0A7I8JC23_SPIIN</name>
<dbReference type="SUPFAM" id="SSF54695">
    <property type="entry name" value="POZ domain"/>
    <property type="match status" value="1"/>
</dbReference>
<keyword evidence="3" id="KW-1185">Reference proteome</keyword>
<protein>
    <submittedName>
        <fullName evidence="2">Uncharacterized protein</fullName>
    </submittedName>
</protein>
<dbReference type="CDD" id="cd18186">
    <property type="entry name" value="BTB_POZ_ZBTB_KLHL-like"/>
    <property type="match status" value="1"/>
</dbReference>
<dbReference type="PANTHER" id="PTHR46672">
    <property type="entry name" value="OS08G0495500 PROTEIN-RELATED"/>
    <property type="match status" value="1"/>
</dbReference>
<organism evidence="2">
    <name type="scientific">Spirodela intermedia</name>
    <name type="common">Intermediate duckweed</name>
    <dbReference type="NCBI Taxonomy" id="51605"/>
    <lineage>
        <taxon>Eukaryota</taxon>
        <taxon>Viridiplantae</taxon>
        <taxon>Streptophyta</taxon>
        <taxon>Embryophyta</taxon>
        <taxon>Tracheophyta</taxon>
        <taxon>Spermatophyta</taxon>
        <taxon>Magnoliopsida</taxon>
        <taxon>Liliopsida</taxon>
        <taxon>Araceae</taxon>
        <taxon>Lemnoideae</taxon>
        <taxon>Spirodela</taxon>
    </lineage>
</organism>
<dbReference type="InterPro" id="IPR011333">
    <property type="entry name" value="SKP1/BTB/POZ_sf"/>
</dbReference>
<sequence length="266" mass="29658">MNCGGGSVGSASSDSKVETISRLAQWRIESFGLCTYRRSDAFKVGIWNWYMSVEKNRYMYIRLFPEPCRLSKEQPPSPNSCFASPTLLRTSDDFVWPIDSTFNGKFIIDVEFLDLKISLVNGSMQSLASKSSRHASRMLEENIHSDITINTPGGTLRAHKAILSASSPSSRACSFTTSERTPPPCGALLNYLYGIVRQEEFWKHARSFSRPRQVRSRRSEAVLRGELAGGSQLRNVRAASFLFDFGKIYDVRDDINGSSAAPITSS</sequence>
<dbReference type="AlphaFoldDB" id="A0A7I8JC23"/>
<evidence type="ECO:0000313" key="2">
    <source>
        <dbReference type="EMBL" id="CAA2628421.1"/>
    </source>
</evidence>
<accession>A0A7I8JC23</accession>